<feature type="transmembrane region" description="Helical" evidence="1">
    <location>
        <begin position="177"/>
        <end position="196"/>
    </location>
</feature>
<keyword evidence="3" id="KW-1185">Reference proteome</keyword>
<dbReference type="KEGG" id="ptm:GSPATT00039816001"/>
<keyword evidence="1" id="KW-0472">Membrane</keyword>
<dbReference type="GeneID" id="5040734"/>
<evidence type="ECO:0000256" key="1">
    <source>
        <dbReference type="SAM" id="Phobius"/>
    </source>
</evidence>
<organism evidence="2 3">
    <name type="scientific">Paramecium tetraurelia</name>
    <dbReference type="NCBI Taxonomy" id="5888"/>
    <lineage>
        <taxon>Eukaryota</taxon>
        <taxon>Sar</taxon>
        <taxon>Alveolata</taxon>
        <taxon>Ciliophora</taxon>
        <taxon>Intramacronucleata</taxon>
        <taxon>Oligohymenophorea</taxon>
        <taxon>Peniculida</taxon>
        <taxon>Parameciidae</taxon>
        <taxon>Paramecium</taxon>
    </lineage>
</organism>
<feature type="transmembrane region" description="Helical" evidence="1">
    <location>
        <begin position="113"/>
        <end position="141"/>
    </location>
</feature>
<proteinExistence type="predicted"/>
<evidence type="ECO:0000313" key="2">
    <source>
        <dbReference type="EMBL" id="CAK87552.1"/>
    </source>
</evidence>
<evidence type="ECO:0008006" key="4">
    <source>
        <dbReference type="Google" id="ProtNLM"/>
    </source>
</evidence>
<dbReference type="Proteomes" id="UP000000600">
    <property type="component" value="Unassembled WGS sequence"/>
</dbReference>
<gene>
    <name evidence="2" type="ORF">GSPATT00039816001</name>
</gene>
<keyword evidence="1" id="KW-0812">Transmembrane</keyword>
<protein>
    <recommendedName>
        <fullName evidence="4">Transmembrane protein</fullName>
    </recommendedName>
</protein>
<feature type="transmembrane region" description="Helical" evidence="1">
    <location>
        <begin position="148"/>
        <end position="165"/>
    </location>
</feature>
<evidence type="ECO:0000313" key="3">
    <source>
        <dbReference type="Proteomes" id="UP000000600"/>
    </source>
</evidence>
<accession>A0DWY5</accession>
<dbReference type="EMBL" id="CT868625">
    <property type="protein sequence ID" value="CAK87552.1"/>
    <property type="molecule type" value="Genomic_DNA"/>
</dbReference>
<dbReference type="RefSeq" id="XP_001454949.1">
    <property type="nucleotide sequence ID" value="XM_001454912.1"/>
</dbReference>
<feature type="transmembrane region" description="Helical" evidence="1">
    <location>
        <begin position="12"/>
        <end position="35"/>
    </location>
</feature>
<name>A0DWY5_PARTE</name>
<feature type="non-terminal residue" evidence="2">
    <location>
        <position position="260"/>
    </location>
</feature>
<dbReference type="HOGENOM" id="CLU_1071403_0_0_1"/>
<sequence length="260" mass="29725">MIKHFSQIISVCQIVVLSIMIYQIGNASILVQAIFMLHLVMNLLKKILNQLNSVPQPAYIISFNIKANVLIFNQKNLTVYRILITDYAANARKHVKHVLIPVRLLVVNVIQDFIYIILLALPSVLMIFPIKIHLIIYALLLAQNIKKMDIALLVVQIIITDMMLRNNVMNQVVQKELITKFLHVIAMPVLLGVLLVRMDHQIHVTHVKKDIFCKVHQHVLMTVMQIQILFKIGLMGNVINSVQLGLTCKLYLVGLQHVKQ</sequence>
<dbReference type="AlphaFoldDB" id="A0DWY5"/>
<keyword evidence="1" id="KW-1133">Transmembrane helix</keyword>
<reference evidence="2 3" key="1">
    <citation type="journal article" date="2006" name="Nature">
        <title>Global trends of whole-genome duplications revealed by the ciliate Paramecium tetraurelia.</title>
        <authorList>
            <consortium name="Genoscope"/>
            <person name="Aury J.-M."/>
            <person name="Jaillon O."/>
            <person name="Duret L."/>
            <person name="Noel B."/>
            <person name="Jubin C."/>
            <person name="Porcel B.M."/>
            <person name="Segurens B."/>
            <person name="Daubin V."/>
            <person name="Anthouard V."/>
            <person name="Aiach N."/>
            <person name="Arnaiz O."/>
            <person name="Billaut A."/>
            <person name="Beisson J."/>
            <person name="Blanc I."/>
            <person name="Bouhouche K."/>
            <person name="Camara F."/>
            <person name="Duharcourt S."/>
            <person name="Guigo R."/>
            <person name="Gogendeau D."/>
            <person name="Katinka M."/>
            <person name="Keller A.-M."/>
            <person name="Kissmehl R."/>
            <person name="Klotz C."/>
            <person name="Koll F."/>
            <person name="Le Moue A."/>
            <person name="Lepere C."/>
            <person name="Malinsky S."/>
            <person name="Nowacki M."/>
            <person name="Nowak J.K."/>
            <person name="Plattner H."/>
            <person name="Poulain J."/>
            <person name="Ruiz F."/>
            <person name="Serrano V."/>
            <person name="Zagulski M."/>
            <person name="Dessen P."/>
            <person name="Betermier M."/>
            <person name="Weissenbach J."/>
            <person name="Scarpelli C."/>
            <person name="Schachter V."/>
            <person name="Sperling L."/>
            <person name="Meyer E."/>
            <person name="Cohen J."/>
            <person name="Wincker P."/>
        </authorList>
    </citation>
    <scope>NUCLEOTIDE SEQUENCE [LARGE SCALE GENOMIC DNA]</scope>
    <source>
        <strain evidence="2 3">Stock d4-2</strain>
    </source>
</reference>
<dbReference type="InParanoid" id="A0DWY5"/>